<dbReference type="GO" id="GO:0007165">
    <property type="term" value="P:signal transduction"/>
    <property type="evidence" value="ECO:0007669"/>
    <property type="project" value="TreeGrafter"/>
</dbReference>
<dbReference type="SUPFAM" id="SSF56655">
    <property type="entry name" value="Carbohydrate phosphatase"/>
    <property type="match status" value="1"/>
</dbReference>
<keyword evidence="4 5" id="KW-0460">Magnesium</keyword>
<dbReference type="PANTHER" id="PTHR20854:SF4">
    <property type="entry name" value="INOSITOL-1-MONOPHOSPHATASE-RELATED"/>
    <property type="match status" value="1"/>
</dbReference>
<evidence type="ECO:0000256" key="3">
    <source>
        <dbReference type="ARBA" id="ARBA00022801"/>
    </source>
</evidence>
<dbReference type="AlphaFoldDB" id="A0A1F6D846"/>
<protein>
    <recommendedName>
        <fullName evidence="8">Inositol-phosphate phosphatase</fullName>
    </recommendedName>
</protein>
<dbReference type="PANTHER" id="PTHR20854">
    <property type="entry name" value="INOSITOL MONOPHOSPHATASE"/>
    <property type="match status" value="1"/>
</dbReference>
<comment type="cofactor">
    <cofactor evidence="1 5">
        <name>Mg(2+)</name>
        <dbReference type="ChEBI" id="CHEBI:18420"/>
    </cofactor>
</comment>
<evidence type="ECO:0000313" key="6">
    <source>
        <dbReference type="EMBL" id="OGG57623.1"/>
    </source>
</evidence>
<evidence type="ECO:0000256" key="2">
    <source>
        <dbReference type="ARBA" id="ARBA00022723"/>
    </source>
</evidence>
<dbReference type="Gene3D" id="3.30.540.10">
    <property type="entry name" value="Fructose-1,6-Bisphosphatase, subunit A, domain 1"/>
    <property type="match status" value="1"/>
</dbReference>
<evidence type="ECO:0000313" key="7">
    <source>
        <dbReference type="Proteomes" id="UP000177958"/>
    </source>
</evidence>
<keyword evidence="2 5" id="KW-0479">Metal-binding</keyword>
<evidence type="ECO:0000256" key="4">
    <source>
        <dbReference type="ARBA" id="ARBA00022842"/>
    </source>
</evidence>
<name>A0A1F6D846_9BACT</name>
<dbReference type="FunFam" id="3.30.540.10:FF:000003">
    <property type="entry name" value="Inositol-1-monophosphatase"/>
    <property type="match status" value="1"/>
</dbReference>
<feature type="binding site" evidence="5">
    <location>
        <position position="80"/>
    </location>
    <ligand>
        <name>Mg(2+)</name>
        <dbReference type="ChEBI" id="CHEBI:18420"/>
        <label>1</label>
        <note>catalytic</note>
    </ligand>
</feature>
<evidence type="ECO:0000256" key="5">
    <source>
        <dbReference type="PIRSR" id="PIRSR600760-2"/>
    </source>
</evidence>
<dbReference type="GO" id="GO:0006020">
    <property type="term" value="P:inositol metabolic process"/>
    <property type="evidence" value="ECO:0007669"/>
    <property type="project" value="TreeGrafter"/>
</dbReference>
<feature type="binding site" evidence="5">
    <location>
        <position position="83"/>
    </location>
    <ligand>
        <name>Mg(2+)</name>
        <dbReference type="ChEBI" id="CHEBI:18420"/>
        <label>1</label>
        <note>catalytic</note>
    </ligand>
</feature>
<dbReference type="EMBL" id="MFKX01000017">
    <property type="protein sequence ID" value="OGG57623.1"/>
    <property type="molecule type" value="Genomic_DNA"/>
</dbReference>
<dbReference type="GO" id="GO:0046872">
    <property type="term" value="F:metal ion binding"/>
    <property type="evidence" value="ECO:0007669"/>
    <property type="project" value="UniProtKB-KW"/>
</dbReference>
<feature type="binding site" evidence="5">
    <location>
        <position position="207"/>
    </location>
    <ligand>
        <name>Mg(2+)</name>
        <dbReference type="ChEBI" id="CHEBI:18420"/>
        <label>1</label>
        <note>catalytic</note>
    </ligand>
</feature>
<dbReference type="Gene3D" id="3.40.190.80">
    <property type="match status" value="1"/>
</dbReference>
<proteinExistence type="predicted"/>
<dbReference type="Pfam" id="PF00459">
    <property type="entry name" value="Inositol_P"/>
    <property type="match status" value="1"/>
</dbReference>
<reference evidence="6 7" key="1">
    <citation type="journal article" date="2016" name="Nat. Commun.">
        <title>Thousands of microbial genomes shed light on interconnected biogeochemical processes in an aquifer system.</title>
        <authorList>
            <person name="Anantharaman K."/>
            <person name="Brown C.T."/>
            <person name="Hug L.A."/>
            <person name="Sharon I."/>
            <person name="Castelle C.J."/>
            <person name="Probst A.J."/>
            <person name="Thomas B.C."/>
            <person name="Singh A."/>
            <person name="Wilkins M.J."/>
            <person name="Karaoz U."/>
            <person name="Brodie E.L."/>
            <person name="Williams K.H."/>
            <person name="Hubbard S.S."/>
            <person name="Banfield J.F."/>
        </authorList>
    </citation>
    <scope>NUCLEOTIDE SEQUENCE [LARGE SCALE GENOMIC DNA]</scope>
</reference>
<gene>
    <name evidence="6" type="ORF">A2853_01815</name>
</gene>
<dbReference type="PROSITE" id="PS00629">
    <property type="entry name" value="IMP_1"/>
    <property type="match status" value="1"/>
</dbReference>
<keyword evidence="3" id="KW-0378">Hydrolase</keyword>
<organism evidence="6 7">
    <name type="scientific">Candidatus Kaiserbacteria bacterium RIFCSPHIGHO2_01_FULL_55_17</name>
    <dbReference type="NCBI Taxonomy" id="1798484"/>
    <lineage>
        <taxon>Bacteria</taxon>
        <taxon>Candidatus Kaiseribacteriota</taxon>
    </lineage>
</organism>
<feature type="binding site" evidence="5">
    <location>
        <position position="82"/>
    </location>
    <ligand>
        <name>Mg(2+)</name>
        <dbReference type="ChEBI" id="CHEBI:18420"/>
        <label>1</label>
        <note>catalytic</note>
    </ligand>
</feature>
<comment type="caution">
    <text evidence="6">The sequence shown here is derived from an EMBL/GenBank/DDBJ whole genome shotgun (WGS) entry which is preliminary data.</text>
</comment>
<accession>A0A1F6D846</accession>
<feature type="binding site" evidence="5">
    <location>
        <position position="64"/>
    </location>
    <ligand>
        <name>Mg(2+)</name>
        <dbReference type="ChEBI" id="CHEBI:18420"/>
        <label>1</label>
        <note>catalytic</note>
    </ligand>
</feature>
<dbReference type="PRINTS" id="PR00377">
    <property type="entry name" value="IMPHPHTASES"/>
</dbReference>
<sequence length="255" mass="27830">MDRFIQDAVHKAGAAVLKRFGKEGVHYVKSARLFDVVTKSDLLAEKIIVNLIRQKYPEHSIISEERGSINEGAPYVWIIDPIDGTLNYSRGVAAFGVMICLVKDGDVVLSAIDLPATNERFFAKAGKGAFRNGKRIKCSAARRLNKSFGTGSTSMTDRASTFLRNLMKANGGGHSMFGSFASMANNACYAAAGQRDWIVALNGSIWDFAPAYLMLKEAGCKVTDTKGKPWKLGMLEIVAANPILHKQLLKLTKNV</sequence>
<dbReference type="GO" id="GO:0008934">
    <property type="term" value="F:inositol monophosphate 1-phosphatase activity"/>
    <property type="evidence" value="ECO:0007669"/>
    <property type="project" value="TreeGrafter"/>
</dbReference>
<evidence type="ECO:0008006" key="8">
    <source>
        <dbReference type="Google" id="ProtNLM"/>
    </source>
</evidence>
<dbReference type="InterPro" id="IPR000760">
    <property type="entry name" value="Inositol_monophosphatase-like"/>
</dbReference>
<evidence type="ECO:0000256" key="1">
    <source>
        <dbReference type="ARBA" id="ARBA00001946"/>
    </source>
</evidence>
<dbReference type="InterPro" id="IPR020583">
    <property type="entry name" value="Inositol_monoP_metal-BS"/>
</dbReference>
<dbReference type="Proteomes" id="UP000177958">
    <property type="component" value="Unassembled WGS sequence"/>
</dbReference>